<keyword evidence="3" id="KW-0597">Phosphoprotein</keyword>
<keyword evidence="5 8" id="KW-0418">Kinase</keyword>
<protein>
    <recommendedName>
        <fullName evidence="2">histidine kinase</fullName>
        <ecNumber evidence="2">2.7.13.3</ecNumber>
    </recommendedName>
</protein>
<evidence type="ECO:0000256" key="4">
    <source>
        <dbReference type="ARBA" id="ARBA00022679"/>
    </source>
</evidence>
<evidence type="ECO:0000256" key="1">
    <source>
        <dbReference type="ARBA" id="ARBA00000085"/>
    </source>
</evidence>
<dbReference type="InterPro" id="IPR036097">
    <property type="entry name" value="HisK_dim/P_sf"/>
</dbReference>
<evidence type="ECO:0000256" key="3">
    <source>
        <dbReference type="ARBA" id="ARBA00022553"/>
    </source>
</evidence>
<organism evidence="8 9">
    <name type="scientific">Thermovibrio guaymasensis</name>
    <dbReference type="NCBI Taxonomy" id="240167"/>
    <lineage>
        <taxon>Bacteria</taxon>
        <taxon>Pseudomonadati</taxon>
        <taxon>Aquificota</taxon>
        <taxon>Aquificia</taxon>
        <taxon>Desulfurobacteriales</taxon>
        <taxon>Desulfurobacteriaceae</taxon>
        <taxon>Thermovibrio</taxon>
    </lineage>
</organism>
<dbReference type="EC" id="2.7.13.3" evidence="2"/>
<dbReference type="GO" id="GO:0000155">
    <property type="term" value="F:phosphorelay sensor kinase activity"/>
    <property type="evidence" value="ECO:0007669"/>
    <property type="project" value="InterPro"/>
</dbReference>
<name>A0A420W9X3_9BACT</name>
<dbReference type="SMART" id="SM00387">
    <property type="entry name" value="HATPase_c"/>
    <property type="match status" value="1"/>
</dbReference>
<dbReference type="SUPFAM" id="SSF47384">
    <property type="entry name" value="Homodimeric domain of signal transducing histidine kinase"/>
    <property type="match status" value="1"/>
</dbReference>
<dbReference type="AlphaFoldDB" id="A0A420W9X3"/>
<keyword evidence="9" id="KW-1185">Reference proteome</keyword>
<dbReference type="PRINTS" id="PR00344">
    <property type="entry name" value="BCTRLSENSOR"/>
</dbReference>
<dbReference type="OrthoDB" id="9813151at2"/>
<reference evidence="8 9" key="1">
    <citation type="submission" date="2018-10" db="EMBL/GenBank/DDBJ databases">
        <title>Genomic Encyclopedia of Type Strains, Phase IV (KMG-IV): sequencing the most valuable type-strain genomes for metagenomic binning, comparative biology and taxonomic classification.</title>
        <authorList>
            <person name="Goeker M."/>
        </authorList>
    </citation>
    <scope>NUCLEOTIDE SEQUENCE [LARGE SCALE GENOMIC DNA]</scope>
    <source>
        <strain evidence="8 9">DSM 15521</strain>
    </source>
</reference>
<dbReference type="InterPro" id="IPR036890">
    <property type="entry name" value="HATPase_C_sf"/>
</dbReference>
<dbReference type="InterPro" id="IPR003661">
    <property type="entry name" value="HisK_dim/P_dom"/>
</dbReference>
<dbReference type="PANTHER" id="PTHR43711">
    <property type="entry name" value="TWO-COMPONENT HISTIDINE KINASE"/>
    <property type="match status" value="1"/>
</dbReference>
<dbReference type="RefSeq" id="WP_121170516.1">
    <property type="nucleotide sequence ID" value="NZ_RBIE01000001.1"/>
</dbReference>
<dbReference type="EMBL" id="RBIE01000001">
    <property type="protein sequence ID" value="RKQ64072.1"/>
    <property type="molecule type" value="Genomic_DNA"/>
</dbReference>
<dbReference type="Pfam" id="PF02518">
    <property type="entry name" value="HATPase_c"/>
    <property type="match status" value="1"/>
</dbReference>
<comment type="catalytic activity">
    <reaction evidence="1">
        <text>ATP + protein L-histidine = ADP + protein N-phospho-L-histidine.</text>
        <dbReference type="EC" id="2.7.13.3"/>
    </reaction>
</comment>
<evidence type="ECO:0000256" key="5">
    <source>
        <dbReference type="ARBA" id="ARBA00022777"/>
    </source>
</evidence>
<dbReference type="PANTHER" id="PTHR43711:SF26">
    <property type="entry name" value="SENSOR HISTIDINE KINASE RCSC"/>
    <property type="match status" value="1"/>
</dbReference>
<accession>A0A420W9X3</accession>
<dbReference type="InterPro" id="IPR003594">
    <property type="entry name" value="HATPase_dom"/>
</dbReference>
<dbReference type="Gene3D" id="1.10.287.130">
    <property type="match status" value="1"/>
</dbReference>
<dbReference type="Gene3D" id="3.30.565.10">
    <property type="entry name" value="Histidine kinase-like ATPase, C-terminal domain"/>
    <property type="match status" value="1"/>
</dbReference>
<evidence type="ECO:0000313" key="9">
    <source>
        <dbReference type="Proteomes" id="UP000280881"/>
    </source>
</evidence>
<dbReference type="PROSITE" id="PS50109">
    <property type="entry name" value="HIS_KIN"/>
    <property type="match status" value="1"/>
</dbReference>
<keyword evidence="6" id="KW-0902">Two-component regulatory system</keyword>
<proteinExistence type="predicted"/>
<feature type="domain" description="Histidine kinase" evidence="7">
    <location>
        <begin position="108"/>
        <end position="299"/>
    </location>
</feature>
<dbReference type="SUPFAM" id="SSF55874">
    <property type="entry name" value="ATPase domain of HSP90 chaperone/DNA topoisomerase II/histidine kinase"/>
    <property type="match status" value="1"/>
</dbReference>
<evidence type="ECO:0000256" key="2">
    <source>
        <dbReference type="ARBA" id="ARBA00012438"/>
    </source>
</evidence>
<sequence length="299" mass="34691">MRESRQSGELAIDWIRELGKSFEEILIVDERGELLGKEQKLWERYPCPEAFRAHRELFERGEGSFEFEEKGRNYLFKGKKVGKFGVFLREEITLKKEVEELKREVISTLSHQIKTPLTVIRGNAEIALEFGSQRKDIEEIVKKCIEIEEILKGLKKLFEKPKKFPLVNLRPVALECIREFEGRAREKGIEIIHSLKDTNVPAEPTLFKQLLFNLIDNAVKFTKKGRIEVQLTHEYLKVSDTGIGIDEEIKERVFEKFVKGKRSSGQGIGLSVVKEIVRFHGWKVDFESSPKGTTFTVYF</sequence>
<dbReference type="CDD" id="cd00082">
    <property type="entry name" value="HisKA"/>
    <property type="match status" value="1"/>
</dbReference>
<comment type="caution">
    <text evidence="8">The sequence shown here is derived from an EMBL/GenBank/DDBJ whole genome shotgun (WGS) entry which is preliminary data.</text>
</comment>
<dbReference type="CDD" id="cd00075">
    <property type="entry name" value="HATPase"/>
    <property type="match status" value="1"/>
</dbReference>
<dbReference type="InterPro" id="IPR050736">
    <property type="entry name" value="Sensor_HK_Regulatory"/>
</dbReference>
<dbReference type="Pfam" id="PF00512">
    <property type="entry name" value="HisKA"/>
    <property type="match status" value="1"/>
</dbReference>
<dbReference type="InterPro" id="IPR004358">
    <property type="entry name" value="Sig_transdc_His_kin-like_C"/>
</dbReference>
<gene>
    <name evidence="8" type="ORF">C7457_0963</name>
</gene>
<evidence type="ECO:0000256" key="6">
    <source>
        <dbReference type="ARBA" id="ARBA00023012"/>
    </source>
</evidence>
<dbReference type="InterPro" id="IPR005467">
    <property type="entry name" value="His_kinase_dom"/>
</dbReference>
<dbReference type="SMART" id="SM00388">
    <property type="entry name" value="HisKA"/>
    <property type="match status" value="1"/>
</dbReference>
<evidence type="ECO:0000259" key="7">
    <source>
        <dbReference type="PROSITE" id="PS50109"/>
    </source>
</evidence>
<dbReference type="Proteomes" id="UP000280881">
    <property type="component" value="Unassembled WGS sequence"/>
</dbReference>
<evidence type="ECO:0000313" key="8">
    <source>
        <dbReference type="EMBL" id="RKQ64072.1"/>
    </source>
</evidence>
<keyword evidence="4" id="KW-0808">Transferase</keyword>